<evidence type="ECO:0000313" key="6">
    <source>
        <dbReference type="EMBL" id="MFC4632956.1"/>
    </source>
</evidence>
<dbReference type="InterPro" id="IPR026444">
    <property type="entry name" value="Secre_tail"/>
</dbReference>
<dbReference type="Pfam" id="PF18962">
    <property type="entry name" value="Por_Secre_tail"/>
    <property type="match status" value="1"/>
</dbReference>
<dbReference type="Gene3D" id="2.60.120.290">
    <property type="entry name" value="Spermadhesin, CUB domain"/>
    <property type="match status" value="1"/>
</dbReference>
<evidence type="ECO:0000256" key="1">
    <source>
        <dbReference type="ARBA" id="ARBA00022729"/>
    </source>
</evidence>
<dbReference type="PROSITE" id="PS01180">
    <property type="entry name" value="CUB"/>
    <property type="match status" value="1"/>
</dbReference>
<gene>
    <name evidence="6" type="ORF">ACFO3O_03500</name>
</gene>
<dbReference type="NCBIfam" id="TIGR04183">
    <property type="entry name" value="Por_Secre_tail"/>
    <property type="match status" value="1"/>
</dbReference>
<evidence type="ECO:0000256" key="4">
    <source>
        <dbReference type="SAM" id="SignalP"/>
    </source>
</evidence>
<feature type="signal peptide" evidence="4">
    <location>
        <begin position="1"/>
        <end position="19"/>
    </location>
</feature>
<accession>A0ABV9HUI1</accession>
<dbReference type="PANTHER" id="PTHR24251:SF52">
    <property type="entry name" value="CUB DOMAIN-CONTAINING PROTEIN"/>
    <property type="match status" value="1"/>
</dbReference>
<proteinExistence type="predicted"/>
<reference evidence="7" key="1">
    <citation type="journal article" date="2019" name="Int. J. Syst. Evol. Microbiol.">
        <title>The Global Catalogue of Microorganisms (GCM) 10K type strain sequencing project: providing services to taxonomists for standard genome sequencing and annotation.</title>
        <authorList>
            <consortium name="The Broad Institute Genomics Platform"/>
            <consortium name="The Broad Institute Genome Sequencing Center for Infectious Disease"/>
            <person name="Wu L."/>
            <person name="Ma J."/>
        </authorList>
    </citation>
    <scope>NUCLEOTIDE SEQUENCE [LARGE SCALE GENOMIC DNA]</scope>
    <source>
        <strain evidence="7">YJ-61-S</strain>
    </source>
</reference>
<organism evidence="6 7">
    <name type="scientific">Dokdonia ponticola</name>
    <dbReference type="NCBI Taxonomy" id="2041041"/>
    <lineage>
        <taxon>Bacteria</taxon>
        <taxon>Pseudomonadati</taxon>
        <taxon>Bacteroidota</taxon>
        <taxon>Flavobacteriia</taxon>
        <taxon>Flavobacteriales</taxon>
        <taxon>Flavobacteriaceae</taxon>
        <taxon>Dokdonia</taxon>
    </lineage>
</organism>
<dbReference type="InterPro" id="IPR035914">
    <property type="entry name" value="Sperma_CUB_dom_sf"/>
</dbReference>
<dbReference type="InterPro" id="IPR000859">
    <property type="entry name" value="CUB_dom"/>
</dbReference>
<feature type="chain" id="PRO_5047303672" evidence="4">
    <location>
        <begin position="20"/>
        <end position="237"/>
    </location>
</feature>
<dbReference type="EMBL" id="JBHSFV010000001">
    <property type="protein sequence ID" value="MFC4632956.1"/>
    <property type="molecule type" value="Genomic_DNA"/>
</dbReference>
<keyword evidence="2" id="KW-0677">Repeat</keyword>
<dbReference type="Proteomes" id="UP001596043">
    <property type="component" value="Unassembled WGS sequence"/>
</dbReference>
<keyword evidence="1 4" id="KW-0732">Signal</keyword>
<dbReference type="SUPFAM" id="SSF49854">
    <property type="entry name" value="Spermadhesin, CUB domain"/>
    <property type="match status" value="1"/>
</dbReference>
<dbReference type="PANTHER" id="PTHR24251">
    <property type="entry name" value="OVOCHYMASE-RELATED"/>
    <property type="match status" value="1"/>
</dbReference>
<dbReference type="SMART" id="SM00042">
    <property type="entry name" value="CUB"/>
    <property type="match status" value="1"/>
</dbReference>
<feature type="domain" description="CUB" evidence="5">
    <location>
        <begin position="18"/>
        <end position="153"/>
    </location>
</feature>
<evidence type="ECO:0000313" key="7">
    <source>
        <dbReference type="Proteomes" id="UP001596043"/>
    </source>
</evidence>
<keyword evidence="7" id="KW-1185">Reference proteome</keyword>
<evidence type="ECO:0000256" key="3">
    <source>
        <dbReference type="ARBA" id="ARBA00023157"/>
    </source>
</evidence>
<protein>
    <submittedName>
        <fullName evidence="6">T9SS type A sorting domain-containing protein</fullName>
    </submittedName>
</protein>
<evidence type="ECO:0000256" key="2">
    <source>
        <dbReference type="ARBA" id="ARBA00022737"/>
    </source>
</evidence>
<dbReference type="CDD" id="cd00041">
    <property type="entry name" value="CUB"/>
    <property type="match status" value="1"/>
</dbReference>
<keyword evidence="3" id="KW-1015">Disulfide bond</keyword>
<dbReference type="RefSeq" id="WP_379977114.1">
    <property type="nucleotide sequence ID" value="NZ_JBHSFV010000001.1"/>
</dbReference>
<comment type="caution">
    <text evidence="6">The sequence shown here is derived from an EMBL/GenBank/DDBJ whole genome shotgun (WGS) entry which is preliminary data.</text>
</comment>
<name>A0ABV9HUI1_9FLAO</name>
<evidence type="ECO:0000259" key="5">
    <source>
        <dbReference type="PROSITE" id="PS01180"/>
    </source>
</evidence>
<sequence length="237" mass="25011">MKKITLLFLFAMFNLVAFGQDLTCDDGVFLDSGGDAAPYSNDEVTTTVISSPDNVVTITFTFVDIESSTGNGSQDGCWDFLTIYDGPDTSSPVLAQTLCGEESGDGGVPSVDTSLLSVGDSFTSTHSTGALTIVFTSDGSVTEEGWSADITCESLSIGEQNISDFKMFPNPANDVLNISAAVNLENAKIYNLVGQLVVDQKIGSLSDQINVSQLKTGIYILEVASEGGVGTYKFVKE</sequence>